<evidence type="ECO:0000313" key="2">
    <source>
        <dbReference type="EMBL" id="WPJ96872.1"/>
    </source>
</evidence>
<sequence>MNTAKNTHTIGIDLGDKSHQKEFVWKSDIGNPSRHPLKHTSSKSNKIEIFTLNINPFSWKSLIEKNIMKNEAIAVGTCIIMWIATLIPVHLILSGIVQSEHAEAIAFKKAVKQGHTNHSINTQKLTAYEEDKSNYVKLAILTSLVISQTAILSSALKRRNSNQSH</sequence>
<proteinExistence type="predicted"/>
<keyword evidence="1" id="KW-0472">Membrane</keyword>
<keyword evidence="3" id="KW-1185">Reference proteome</keyword>
<accession>A0ABZ0RLB7</accession>
<evidence type="ECO:0008006" key="4">
    <source>
        <dbReference type="Google" id="ProtNLM"/>
    </source>
</evidence>
<dbReference type="EMBL" id="CP138858">
    <property type="protein sequence ID" value="WPJ96872.1"/>
    <property type="molecule type" value="Genomic_DNA"/>
</dbReference>
<name>A0ABZ0RLB7_9BACT</name>
<gene>
    <name evidence="2" type="ORF">SH580_04020</name>
</gene>
<reference evidence="2 3" key="1">
    <citation type="submission" date="2023-11" db="EMBL/GenBank/DDBJ databases">
        <title>Coraliomargarita sp. nov., isolated from marine algae.</title>
        <authorList>
            <person name="Lee J.K."/>
            <person name="Baek J.H."/>
            <person name="Kim J.M."/>
            <person name="Choi D.G."/>
            <person name="Jeon C.O."/>
        </authorList>
    </citation>
    <scope>NUCLEOTIDE SEQUENCE [LARGE SCALE GENOMIC DNA]</scope>
    <source>
        <strain evidence="2 3">J2-16</strain>
    </source>
</reference>
<feature type="transmembrane region" description="Helical" evidence="1">
    <location>
        <begin position="135"/>
        <end position="156"/>
    </location>
</feature>
<dbReference type="Proteomes" id="UP001324993">
    <property type="component" value="Chromosome"/>
</dbReference>
<protein>
    <recommendedName>
        <fullName evidence="4">Transposase IS111A/IS1328/IS1533 N-terminal domain-containing protein</fullName>
    </recommendedName>
</protein>
<keyword evidence="1" id="KW-0812">Transmembrane</keyword>
<organism evidence="2 3">
    <name type="scientific">Coraliomargarita algicola</name>
    <dbReference type="NCBI Taxonomy" id="3092156"/>
    <lineage>
        <taxon>Bacteria</taxon>
        <taxon>Pseudomonadati</taxon>
        <taxon>Verrucomicrobiota</taxon>
        <taxon>Opitutia</taxon>
        <taxon>Puniceicoccales</taxon>
        <taxon>Coraliomargaritaceae</taxon>
        <taxon>Coraliomargarita</taxon>
    </lineage>
</organism>
<evidence type="ECO:0000313" key="3">
    <source>
        <dbReference type="Proteomes" id="UP001324993"/>
    </source>
</evidence>
<keyword evidence="1" id="KW-1133">Transmembrane helix</keyword>
<feature type="transmembrane region" description="Helical" evidence="1">
    <location>
        <begin position="72"/>
        <end position="93"/>
    </location>
</feature>
<evidence type="ECO:0000256" key="1">
    <source>
        <dbReference type="SAM" id="Phobius"/>
    </source>
</evidence>
<dbReference type="RefSeq" id="WP_319833729.1">
    <property type="nucleotide sequence ID" value="NZ_CP138858.1"/>
</dbReference>